<dbReference type="Proteomes" id="UP001054857">
    <property type="component" value="Unassembled WGS sequence"/>
</dbReference>
<dbReference type="EMBL" id="BMAR01000022">
    <property type="protein sequence ID" value="GFR48143.1"/>
    <property type="molecule type" value="Genomic_DNA"/>
</dbReference>
<name>A0AAD3DWW2_9CHLO</name>
<organism evidence="2 3">
    <name type="scientific">Astrephomene gubernaculifera</name>
    <dbReference type="NCBI Taxonomy" id="47775"/>
    <lineage>
        <taxon>Eukaryota</taxon>
        <taxon>Viridiplantae</taxon>
        <taxon>Chlorophyta</taxon>
        <taxon>core chlorophytes</taxon>
        <taxon>Chlorophyceae</taxon>
        <taxon>CS clade</taxon>
        <taxon>Chlamydomonadales</taxon>
        <taxon>Astrephomenaceae</taxon>
        <taxon>Astrephomene</taxon>
    </lineage>
</organism>
<dbReference type="AlphaFoldDB" id="A0AAD3DWW2"/>
<protein>
    <submittedName>
        <fullName evidence="2">Uncharacterized protein</fullName>
    </submittedName>
</protein>
<gene>
    <name evidence="2" type="ORF">Agub_g9962</name>
</gene>
<evidence type="ECO:0000256" key="1">
    <source>
        <dbReference type="SAM" id="MobiDB-lite"/>
    </source>
</evidence>
<evidence type="ECO:0000313" key="2">
    <source>
        <dbReference type="EMBL" id="GFR48143.1"/>
    </source>
</evidence>
<accession>A0AAD3DWW2</accession>
<proteinExistence type="predicted"/>
<reference evidence="2 3" key="1">
    <citation type="journal article" date="2021" name="Sci. Rep.">
        <title>Genome sequencing of the multicellular alga Astrephomene provides insights into convergent evolution of germ-soma differentiation.</title>
        <authorList>
            <person name="Yamashita S."/>
            <person name="Yamamoto K."/>
            <person name="Matsuzaki R."/>
            <person name="Suzuki S."/>
            <person name="Yamaguchi H."/>
            <person name="Hirooka S."/>
            <person name="Minakuchi Y."/>
            <person name="Miyagishima S."/>
            <person name="Kawachi M."/>
            <person name="Toyoda A."/>
            <person name="Nozaki H."/>
        </authorList>
    </citation>
    <scope>NUCLEOTIDE SEQUENCE [LARGE SCALE GENOMIC DNA]</scope>
    <source>
        <strain evidence="2 3">NIES-4017</strain>
    </source>
</reference>
<keyword evidence="3" id="KW-1185">Reference proteome</keyword>
<sequence length="123" mass="12785">PPPSPKPPSPKPPLRPKPPSPPPPSPPPPAPVGLLAVGSFCPYPKKDISASANIKCYSPGACPLGNRTTRAHIQAAAEACLATPKCLAFTSDGWLKSAGSEAMQPTSTYYTTPVQGTYVLRPK</sequence>
<comment type="caution">
    <text evidence="2">The sequence shown here is derived from an EMBL/GenBank/DDBJ whole genome shotgun (WGS) entry which is preliminary data.</text>
</comment>
<feature type="region of interest" description="Disordered" evidence="1">
    <location>
        <begin position="1"/>
        <end position="31"/>
    </location>
</feature>
<feature type="non-terminal residue" evidence="2">
    <location>
        <position position="123"/>
    </location>
</feature>
<feature type="non-terminal residue" evidence="2">
    <location>
        <position position="1"/>
    </location>
</feature>
<evidence type="ECO:0000313" key="3">
    <source>
        <dbReference type="Proteomes" id="UP001054857"/>
    </source>
</evidence>